<dbReference type="PROSITE" id="PS51257">
    <property type="entry name" value="PROKAR_LIPOPROTEIN"/>
    <property type="match status" value="1"/>
</dbReference>
<dbReference type="RefSeq" id="WP_135472143.1">
    <property type="nucleotide sequence ID" value="NZ_CASCVZ010000041.1"/>
</dbReference>
<sequence>MPQVKLSAIILLTVIVLQGCKGKPDTSSQQALMEASKMELATAVNERDRLISLIGEITSGMDQIKHLENILTVTASQPEQASQRQQILADISSIRSTLRQRREQLTELEAKLKESALYNDKLQYTIDAMRTQIENQAKEIDNLNSQLMSANEQIGNLSVAVDSLNRTVTMVSGERDSTISAYTDLENEANTCYYTVATKSELKKHKIIETGFLRKTILMKGDFDRGFFVISDKRNLDSLNLTHKARILTNHPEGSYNIKKGDNIKTLIINNPDQFWSISNFLVIQSD</sequence>
<keyword evidence="3" id="KW-1185">Reference proteome</keyword>
<dbReference type="AlphaFoldDB" id="A0A4Z0V122"/>
<feature type="coiled-coil region" evidence="1">
    <location>
        <begin position="91"/>
        <end position="160"/>
    </location>
</feature>
<organism evidence="2 3">
    <name type="scientific">Duncaniella freteri</name>
    <dbReference type="NCBI Taxonomy" id="2530391"/>
    <lineage>
        <taxon>Bacteria</taxon>
        <taxon>Pseudomonadati</taxon>
        <taxon>Bacteroidota</taxon>
        <taxon>Bacteroidia</taxon>
        <taxon>Bacteroidales</taxon>
        <taxon>Muribaculaceae</taxon>
        <taxon>Duncaniella</taxon>
    </lineage>
</organism>
<evidence type="ECO:0008006" key="4">
    <source>
        <dbReference type="Google" id="ProtNLM"/>
    </source>
</evidence>
<evidence type="ECO:0000313" key="2">
    <source>
        <dbReference type="EMBL" id="TGG36404.1"/>
    </source>
</evidence>
<evidence type="ECO:0000313" key="3">
    <source>
        <dbReference type="Proteomes" id="UP000297635"/>
    </source>
</evidence>
<name>A0A4Z0V122_9BACT</name>
<gene>
    <name evidence="2" type="ORF">EZ315_11100</name>
</gene>
<accession>A0A4Z0V122</accession>
<keyword evidence="1" id="KW-0175">Coiled coil</keyword>
<protein>
    <recommendedName>
        <fullName evidence="4">Chromosome partition protein Smc</fullName>
    </recommendedName>
</protein>
<dbReference type="GeneID" id="82150335"/>
<reference evidence="2 3" key="1">
    <citation type="submission" date="2019-02" db="EMBL/GenBank/DDBJ databases">
        <title>Isolation and identification of novel species under the genus Muribaculum.</title>
        <authorList>
            <person name="Miyake S."/>
            <person name="Ding Y."/>
            <person name="Low A."/>
            <person name="Soh M."/>
            <person name="Seedorf H."/>
        </authorList>
    </citation>
    <scope>NUCLEOTIDE SEQUENCE [LARGE SCALE GENOMIC DNA]</scope>
    <source>
        <strain evidence="2 3">TLL-A3</strain>
    </source>
</reference>
<proteinExistence type="predicted"/>
<dbReference type="Proteomes" id="UP000297635">
    <property type="component" value="Unassembled WGS sequence"/>
</dbReference>
<evidence type="ECO:0000256" key="1">
    <source>
        <dbReference type="SAM" id="Coils"/>
    </source>
</evidence>
<comment type="caution">
    <text evidence="2">The sequence shown here is derived from an EMBL/GenBank/DDBJ whole genome shotgun (WGS) entry which is preliminary data.</text>
</comment>
<dbReference type="Gene3D" id="1.10.287.1490">
    <property type="match status" value="1"/>
</dbReference>
<dbReference type="EMBL" id="SJSA01000002">
    <property type="protein sequence ID" value="TGG36404.1"/>
    <property type="molecule type" value="Genomic_DNA"/>
</dbReference>